<dbReference type="GO" id="GO:0000731">
    <property type="term" value="P:DNA synthesis involved in DNA repair"/>
    <property type="evidence" value="ECO:0007669"/>
    <property type="project" value="TreeGrafter"/>
</dbReference>
<protein>
    <recommendedName>
        <fullName evidence="1">ATPase AAA-type core domain-containing protein</fullName>
    </recommendedName>
</protein>
<proteinExistence type="predicted"/>
<dbReference type="GO" id="GO:0016887">
    <property type="term" value="F:ATP hydrolysis activity"/>
    <property type="evidence" value="ECO:0007669"/>
    <property type="project" value="InterPro"/>
</dbReference>
<dbReference type="PANTHER" id="PTHR32182:SF22">
    <property type="entry name" value="ATP-DEPENDENT ENDONUCLEASE, OLD FAMILY-RELATED"/>
    <property type="match status" value="1"/>
</dbReference>
<accession>X0X106</accession>
<dbReference type="GO" id="GO:0006302">
    <property type="term" value="P:double-strand break repair"/>
    <property type="evidence" value="ECO:0007669"/>
    <property type="project" value="TreeGrafter"/>
</dbReference>
<comment type="caution">
    <text evidence="2">The sequence shown here is derived from an EMBL/GenBank/DDBJ whole genome shotgun (WGS) entry which is preliminary data.</text>
</comment>
<name>X0X106_9ZZZZ</name>
<organism evidence="2">
    <name type="scientific">marine sediment metagenome</name>
    <dbReference type="NCBI Taxonomy" id="412755"/>
    <lineage>
        <taxon>unclassified sequences</taxon>
        <taxon>metagenomes</taxon>
        <taxon>ecological metagenomes</taxon>
    </lineage>
</organism>
<dbReference type="GO" id="GO:0005524">
    <property type="term" value="F:ATP binding"/>
    <property type="evidence" value="ECO:0007669"/>
    <property type="project" value="InterPro"/>
</dbReference>
<dbReference type="Pfam" id="PF13304">
    <property type="entry name" value="AAA_21"/>
    <property type="match status" value="1"/>
</dbReference>
<dbReference type="EMBL" id="BARS01045050">
    <property type="protein sequence ID" value="GAG29107.1"/>
    <property type="molecule type" value="Genomic_DNA"/>
</dbReference>
<evidence type="ECO:0000259" key="1">
    <source>
        <dbReference type="Pfam" id="PF13304"/>
    </source>
</evidence>
<feature type="domain" description="ATPase AAA-type core" evidence="1">
    <location>
        <begin position="23"/>
        <end position="122"/>
    </location>
</feature>
<dbReference type="InterPro" id="IPR003959">
    <property type="entry name" value="ATPase_AAA_core"/>
</dbReference>
<sequence length="195" mass="21721">MIIRLKVNGFKNLMDVDVRFGPFTCVAGVNAVGKSNLFDAIRFLSALANRPLIEAALSVRAEGGSASDLRSLFHRVGNHYTERMSFEVEMIVPAKAVDDLGQTGEASITILRYSLELGYRQENRNTTSLGALEILKEELSHIKKGDAGKHLLFPHSRNRWRDMVVVGARRSPYFISTEGHGEARVIKLHQDRSKG</sequence>
<dbReference type="InterPro" id="IPR027417">
    <property type="entry name" value="P-loop_NTPase"/>
</dbReference>
<dbReference type="SUPFAM" id="SSF52540">
    <property type="entry name" value="P-loop containing nucleoside triphosphate hydrolases"/>
    <property type="match status" value="1"/>
</dbReference>
<reference evidence="2" key="1">
    <citation type="journal article" date="2014" name="Front. Microbiol.">
        <title>High frequency of phylogenetically diverse reductive dehalogenase-homologous genes in deep subseafloor sedimentary metagenomes.</title>
        <authorList>
            <person name="Kawai M."/>
            <person name="Futagami T."/>
            <person name="Toyoda A."/>
            <person name="Takaki Y."/>
            <person name="Nishi S."/>
            <person name="Hori S."/>
            <person name="Arai W."/>
            <person name="Tsubouchi T."/>
            <person name="Morono Y."/>
            <person name="Uchiyama I."/>
            <person name="Ito T."/>
            <person name="Fujiyama A."/>
            <person name="Inagaki F."/>
            <person name="Takami H."/>
        </authorList>
    </citation>
    <scope>NUCLEOTIDE SEQUENCE</scope>
    <source>
        <strain evidence="2">Expedition CK06-06</strain>
    </source>
</reference>
<feature type="non-terminal residue" evidence="2">
    <location>
        <position position="195"/>
    </location>
</feature>
<evidence type="ECO:0000313" key="2">
    <source>
        <dbReference type="EMBL" id="GAG29107.1"/>
    </source>
</evidence>
<dbReference type="Gene3D" id="3.40.50.300">
    <property type="entry name" value="P-loop containing nucleotide triphosphate hydrolases"/>
    <property type="match status" value="1"/>
</dbReference>
<dbReference type="AlphaFoldDB" id="X0X106"/>
<gene>
    <name evidence="2" type="ORF">S01H1_67977</name>
</gene>
<dbReference type="PANTHER" id="PTHR32182">
    <property type="entry name" value="DNA REPLICATION AND REPAIR PROTEIN RECF"/>
    <property type="match status" value="1"/>
</dbReference>